<organism evidence="1 2">
    <name type="scientific">Euplotes crassus</name>
    <dbReference type="NCBI Taxonomy" id="5936"/>
    <lineage>
        <taxon>Eukaryota</taxon>
        <taxon>Sar</taxon>
        <taxon>Alveolata</taxon>
        <taxon>Ciliophora</taxon>
        <taxon>Intramacronucleata</taxon>
        <taxon>Spirotrichea</taxon>
        <taxon>Hypotrichia</taxon>
        <taxon>Euplotida</taxon>
        <taxon>Euplotidae</taxon>
        <taxon>Moneuplotes</taxon>
    </lineage>
</organism>
<keyword evidence="2" id="KW-1185">Reference proteome</keyword>
<name>A0AAD2CXY0_EUPCR</name>
<sequence>MSQSLLLLLTCKMQPILLLKKALEQALQALEGSHISASLRVDNRKARMKD</sequence>
<protein>
    <submittedName>
        <fullName evidence="1">Uncharacterized protein</fullName>
    </submittedName>
</protein>
<comment type="caution">
    <text evidence="1">The sequence shown here is derived from an EMBL/GenBank/DDBJ whole genome shotgun (WGS) entry which is preliminary data.</text>
</comment>
<dbReference type="AlphaFoldDB" id="A0AAD2CXY0"/>
<evidence type="ECO:0000313" key="2">
    <source>
        <dbReference type="Proteomes" id="UP001295684"/>
    </source>
</evidence>
<dbReference type="Proteomes" id="UP001295684">
    <property type="component" value="Unassembled WGS sequence"/>
</dbReference>
<reference evidence="1" key="1">
    <citation type="submission" date="2023-07" db="EMBL/GenBank/DDBJ databases">
        <authorList>
            <consortium name="AG Swart"/>
            <person name="Singh M."/>
            <person name="Singh A."/>
            <person name="Seah K."/>
            <person name="Emmerich C."/>
        </authorList>
    </citation>
    <scope>NUCLEOTIDE SEQUENCE</scope>
    <source>
        <strain evidence="1">DP1</strain>
    </source>
</reference>
<dbReference type="EMBL" id="CAMPGE010015566">
    <property type="protein sequence ID" value="CAI2374179.1"/>
    <property type="molecule type" value="Genomic_DNA"/>
</dbReference>
<gene>
    <name evidence="1" type="ORF">ECRASSUSDP1_LOCUS15531</name>
</gene>
<proteinExistence type="predicted"/>
<accession>A0AAD2CXY0</accession>
<evidence type="ECO:0000313" key="1">
    <source>
        <dbReference type="EMBL" id="CAI2374179.1"/>
    </source>
</evidence>